<proteinExistence type="inferred from homology"/>
<dbReference type="CDD" id="cd06089">
    <property type="entry name" value="KOW_RPL26"/>
    <property type="match status" value="1"/>
</dbReference>
<dbReference type="NCBIfam" id="TIGR01079">
    <property type="entry name" value="rplX_bact"/>
    <property type="match status" value="1"/>
</dbReference>
<dbReference type="GO" id="GO:0006412">
    <property type="term" value="P:translation"/>
    <property type="evidence" value="ECO:0007669"/>
    <property type="project" value="UniProtKB-UniRule"/>
</dbReference>
<dbReference type="InterPro" id="IPR005825">
    <property type="entry name" value="Ribosomal_uL24_CS"/>
</dbReference>
<accession>S7UHB4</accession>
<gene>
    <name evidence="8" type="primary">rplX</name>
    <name evidence="11" type="ORF">dsmv_3578</name>
</gene>
<keyword evidence="12" id="KW-1185">Reference proteome</keyword>
<dbReference type="InterPro" id="IPR003256">
    <property type="entry name" value="Ribosomal_uL24"/>
</dbReference>
<dbReference type="SUPFAM" id="SSF50104">
    <property type="entry name" value="Translation proteins SH3-like domain"/>
    <property type="match status" value="1"/>
</dbReference>
<comment type="function">
    <text evidence="7 8">One of the proteins that surrounds the polypeptide exit tunnel on the outside of the subunit.</text>
</comment>
<comment type="caution">
    <text evidence="11">The sequence shown here is derived from an EMBL/GenBank/DDBJ whole genome shotgun (WGS) entry which is preliminary data.</text>
</comment>
<reference evidence="11 12" key="1">
    <citation type="journal article" date="2013" name="Genome Announc.">
        <title>Draft genome sequences for three mercury-methylating, sulfate-reducing bacteria.</title>
        <authorList>
            <person name="Brown S.D."/>
            <person name="Hurt R.A.Jr."/>
            <person name="Gilmour C.C."/>
            <person name="Elias D.A."/>
        </authorList>
    </citation>
    <scope>NUCLEOTIDE SEQUENCE [LARGE SCALE GENOMIC DNA]</scope>
    <source>
        <strain evidence="11 12">DSM 2059</strain>
    </source>
</reference>
<dbReference type="GO" id="GO:0005840">
    <property type="term" value="C:ribosome"/>
    <property type="evidence" value="ECO:0007669"/>
    <property type="project" value="UniProtKB-KW"/>
</dbReference>
<keyword evidence="4 8" id="KW-0689">Ribosomal protein</keyword>
<evidence type="ECO:0000256" key="1">
    <source>
        <dbReference type="ARBA" id="ARBA00010618"/>
    </source>
</evidence>
<dbReference type="PROSITE" id="PS01108">
    <property type="entry name" value="RIBOSOMAL_L24"/>
    <property type="match status" value="1"/>
</dbReference>
<dbReference type="EMBL" id="ATHJ01000129">
    <property type="protein sequence ID" value="EPR33229.1"/>
    <property type="molecule type" value="Genomic_DNA"/>
</dbReference>
<dbReference type="GO" id="GO:0019843">
    <property type="term" value="F:rRNA binding"/>
    <property type="evidence" value="ECO:0007669"/>
    <property type="project" value="UniProtKB-UniRule"/>
</dbReference>
<dbReference type="InterPro" id="IPR008991">
    <property type="entry name" value="Translation_prot_SH3-like_sf"/>
</dbReference>
<name>S7UHB4_DESML</name>
<dbReference type="Proteomes" id="UP000014977">
    <property type="component" value="Unassembled WGS sequence"/>
</dbReference>
<evidence type="ECO:0000259" key="10">
    <source>
        <dbReference type="SMART" id="SM00739"/>
    </source>
</evidence>
<comment type="subunit">
    <text evidence="8">Part of the 50S ribosomal subunit.</text>
</comment>
<organism evidence="11 12">
    <name type="scientific">Desulfococcus multivorans DSM 2059</name>
    <dbReference type="NCBI Taxonomy" id="1121405"/>
    <lineage>
        <taxon>Bacteria</taxon>
        <taxon>Pseudomonadati</taxon>
        <taxon>Thermodesulfobacteriota</taxon>
        <taxon>Desulfobacteria</taxon>
        <taxon>Desulfobacterales</taxon>
        <taxon>Desulfococcaceae</taxon>
        <taxon>Desulfococcus</taxon>
    </lineage>
</organism>
<comment type="similarity">
    <text evidence="1 8 9">Belongs to the universal ribosomal protein uL24 family.</text>
</comment>
<evidence type="ECO:0000256" key="9">
    <source>
        <dbReference type="RuleBase" id="RU003477"/>
    </source>
</evidence>
<evidence type="ECO:0000256" key="7">
    <source>
        <dbReference type="ARBA" id="ARBA00058688"/>
    </source>
</evidence>
<keyword evidence="5 8" id="KW-0687">Ribonucleoprotein</keyword>
<protein>
    <recommendedName>
        <fullName evidence="6 8">Large ribosomal subunit protein uL24</fullName>
    </recommendedName>
</protein>
<dbReference type="GO" id="GO:1990904">
    <property type="term" value="C:ribonucleoprotein complex"/>
    <property type="evidence" value="ECO:0007669"/>
    <property type="project" value="UniProtKB-KW"/>
</dbReference>
<dbReference type="eggNOG" id="COG0198">
    <property type="taxonomic scope" value="Bacteria"/>
</dbReference>
<evidence type="ECO:0000256" key="5">
    <source>
        <dbReference type="ARBA" id="ARBA00023274"/>
    </source>
</evidence>
<dbReference type="AlphaFoldDB" id="S7UHB4"/>
<dbReference type="STRING" id="897.B2D07_14880"/>
<dbReference type="PATRIC" id="fig|1121405.3.peg.4177"/>
<evidence type="ECO:0000313" key="11">
    <source>
        <dbReference type="EMBL" id="EPR33229.1"/>
    </source>
</evidence>
<dbReference type="InterPro" id="IPR041988">
    <property type="entry name" value="Ribosomal_uL24_KOW"/>
</dbReference>
<dbReference type="Pfam" id="PF17136">
    <property type="entry name" value="ribosomal_L24"/>
    <property type="match status" value="1"/>
</dbReference>
<keyword evidence="3 8" id="KW-0694">RNA-binding</keyword>
<dbReference type="RefSeq" id="WP_020878734.1">
    <property type="nucleotide sequence ID" value="NZ_ATHJ01000129.1"/>
</dbReference>
<dbReference type="PANTHER" id="PTHR12903">
    <property type="entry name" value="MITOCHONDRIAL RIBOSOMAL PROTEIN L24"/>
    <property type="match status" value="1"/>
</dbReference>
<dbReference type="FunFam" id="2.30.30.30:FF:000004">
    <property type="entry name" value="50S ribosomal protein L24"/>
    <property type="match status" value="1"/>
</dbReference>
<dbReference type="SMART" id="SM00739">
    <property type="entry name" value="KOW"/>
    <property type="match status" value="1"/>
</dbReference>
<dbReference type="HAMAP" id="MF_01326_B">
    <property type="entry name" value="Ribosomal_uL24_B"/>
    <property type="match status" value="1"/>
</dbReference>
<feature type="domain" description="KOW" evidence="10">
    <location>
        <begin position="8"/>
        <end position="35"/>
    </location>
</feature>
<evidence type="ECO:0000256" key="8">
    <source>
        <dbReference type="HAMAP-Rule" id="MF_01326"/>
    </source>
</evidence>
<dbReference type="GO" id="GO:0003735">
    <property type="term" value="F:structural constituent of ribosome"/>
    <property type="evidence" value="ECO:0007669"/>
    <property type="project" value="InterPro"/>
</dbReference>
<dbReference type="InterPro" id="IPR005824">
    <property type="entry name" value="KOW"/>
</dbReference>
<dbReference type="InterPro" id="IPR057264">
    <property type="entry name" value="Ribosomal_uL24_C"/>
</dbReference>
<evidence type="ECO:0000256" key="3">
    <source>
        <dbReference type="ARBA" id="ARBA00022884"/>
    </source>
</evidence>
<evidence type="ECO:0000313" key="12">
    <source>
        <dbReference type="Proteomes" id="UP000014977"/>
    </source>
</evidence>
<sequence length="110" mass="12564">MKNTNKCHVKKDDKVKIITGKDKGKIGKVLKVINKKNRVLVENINIVKRHTRPSAQNRQGGIIETEAPIHWTNVMLMCNKCMSPSRIRMRQLEDGKKVRVCAKCDEVLDA</sequence>
<evidence type="ECO:0000256" key="4">
    <source>
        <dbReference type="ARBA" id="ARBA00022980"/>
    </source>
</evidence>
<evidence type="ECO:0000256" key="6">
    <source>
        <dbReference type="ARBA" id="ARBA00035206"/>
    </source>
</evidence>
<evidence type="ECO:0000256" key="2">
    <source>
        <dbReference type="ARBA" id="ARBA00022730"/>
    </source>
</evidence>
<dbReference type="OrthoDB" id="9807419at2"/>
<dbReference type="Pfam" id="PF00467">
    <property type="entry name" value="KOW"/>
    <property type="match status" value="1"/>
</dbReference>
<dbReference type="InterPro" id="IPR014722">
    <property type="entry name" value="Rib_uL2_dom2"/>
</dbReference>
<dbReference type="Gene3D" id="2.30.30.30">
    <property type="match status" value="1"/>
</dbReference>
<comment type="function">
    <text evidence="8">One of two assembly initiator proteins, it binds directly to the 5'-end of the 23S rRNA, where it nucleates assembly of the 50S subunit.</text>
</comment>
<keyword evidence="2 8" id="KW-0699">rRNA-binding</keyword>